<dbReference type="SMART" id="SM00382">
    <property type="entry name" value="AAA"/>
    <property type="match status" value="1"/>
</dbReference>
<keyword evidence="4" id="KW-1003">Cell membrane</keyword>
<dbReference type="Gene3D" id="3.40.50.300">
    <property type="entry name" value="P-loop containing nucleotide triphosphate hydrolases"/>
    <property type="match status" value="1"/>
</dbReference>
<evidence type="ECO:0000256" key="6">
    <source>
        <dbReference type="ARBA" id="ARBA00022741"/>
    </source>
</evidence>
<dbReference type="Proteomes" id="UP000295064">
    <property type="component" value="Unassembled WGS sequence"/>
</dbReference>
<dbReference type="PANTHER" id="PTHR43297">
    <property type="entry name" value="OLIGOPEPTIDE TRANSPORT ATP-BINDING PROTEIN APPD"/>
    <property type="match status" value="1"/>
</dbReference>
<dbReference type="GO" id="GO:0005886">
    <property type="term" value="C:plasma membrane"/>
    <property type="evidence" value="ECO:0007669"/>
    <property type="project" value="UniProtKB-SubCell"/>
</dbReference>
<dbReference type="NCBIfam" id="TIGR01727">
    <property type="entry name" value="oligo_HPY"/>
    <property type="match status" value="1"/>
</dbReference>
<dbReference type="InterPro" id="IPR027417">
    <property type="entry name" value="P-loop_NTPase"/>
</dbReference>
<comment type="subcellular location">
    <subcellularLocation>
        <location evidence="1">Cell membrane</location>
        <topology evidence="1">Peripheral membrane protein</topology>
    </subcellularLocation>
</comment>
<dbReference type="CDD" id="cd03257">
    <property type="entry name" value="ABC_NikE_OppD_transporters"/>
    <property type="match status" value="1"/>
</dbReference>
<dbReference type="InterPro" id="IPR003593">
    <property type="entry name" value="AAA+_ATPase"/>
</dbReference>
<reference evidence="11 12" key="1">
    <citation type="submission" date="2019-03" db="EMBL/GenBank/DDBJ databases">
        <title>Subsurface microbial communities from deep shales in Ohio and West Virginia, USA.</title>
        <authorList>
            <person name="Wrighton K."/>
        </authorList>
    </citation>
    <scope>NUCLEOTIDE SEQUENCE [LARGE SCALE GENOMIC DNA]</scope>
    <source>
        <strain evidence="11 12">MA284_T2</strain>
    </source>
</reference>
<dbReference type="GO" id="GO:0016887">
    <property type="term" value="F:ATP hydrolysis activity"/>
    <property type="evidence" value="ECO:0007669"/>
    <property type="project" value="InterPro"/>
</dbReference>
<evidence type="ECO:0000256" key="8">
    <source>
        <dbReference type="ARBA" id="ARBA00022967"/>
    </source>
</evidence>
<dbReference type="FunFam" id="3.40.50.300:FF:000016">
    <property type="entry name" value="Oligopeptide ABC transporter ATP-binding component"/>
    <property type="match status" value="1"/>
</dbReference>
<evidence type="ECO:0000313" key="12">
    <source>
        <dbReference type="Proteomes" id="UP000295064"/>
    </source>
</evidence>
<keyword evidence="7 11" id="KW-0067">ATP-binding</keyword>
<evidence type="ECO:0000256" key="9">
    <source>
        <dbReference type="ARBA" id="ARBA00023136"/>
    </source>
</evidence>
<name>A0A4R6LTT0_9FIRM</name>
<gene>
    <name evidence="11" type="ORF">DFR79_108100</name>
</gene>
<proteinExistence type="inferred from homology"/>
<evidence type="ECO:0000256" key="7">
    <source>
        <dbReference type="ARBA" id="ARBA00022840"/>
    </source>
</evidence>
<dbReference type="PROSITE" id="PS50893">
    <property type="entry name" value="ABC_TRANSPORTER_2"/>
    <property type="match status" value="1"/>
</dbReference>
<organism evidence="11 12">
    <name type="scientific">Halanaerobium saccharolyticum</name>
    <dbReference type="NCBI Taxonomy" id="43595"/>
    <lineage>
        <taxon>Bacteria</taxon>
        <taxon>Bacillati</taxon>
        <taxon>Bacillota</taxon>
        <taxon>Clostridia</taxon>
        <taxon>Halanaerobiales</taxon>
        <taxon>Halanaerobiaceae</taxon>
        <taxon>Halanaerobium</taxon>
    </lineage>
</organism>
<keyword evidence="3" id="KW-0813">Transport</keyword>
<keyword evidence="6" id="KW-0547">Nucleotide-binding</keyword>
<evidence type="ECO:0000256" key="3">
    <source>
        <dbReference type="ARBA" id="ARBA00022448"/>
    </source>
</evidence>
<dbReference type="GO" id="GO:0015833">
    <property type="term" value="P:peptide transport"/>
    <property type="evidence" value="ECO:0007669"/>
    <property type="project" value="InterPro"/>
</dbReference>
<dbReference type="GO" id="GO:0005524">
    <property type="term" value="F:ATP binding"/>
    <property type="evidence" value="ECO:0007669"/>
    <property type="project" value="UniProtKB-KW"/>
</dbReference>
<feature type="domain" description="ABC transporter" evidence="10">
    <location>
        <begin position="8"/>
        <end position="266"/>
    </location>
</feature>
<evidence type="ECO:0000313" key="11">
    <source>
        <dbReference type="EMBL" id="TDO92074.1"/>
    </source>
</evidence>
<dbReference type="InterPro" id="IPR050388">
    <property type="entry name" value="ABC_Ni/Peptide_Import"/>
</dbReference>
<dbReference type="EMBL" id="SNWX01000008">
    <property type="protein sequence ID" value="TDO92074.1"/>
    <property type="molecule type" value="Genomic_DNA"/>
</dbReference>
<evidence type="ECO:0000256" key="5">
    <source>
        <dbReference type="ARBA" id="ARBA00022519"/>
    </source>
</evidence>
<dbReference type="InterPro" id="IPR003439">
    <property type="entry name" value="ABC_transporter-like_ATP-bd"/>
</dbReference>
<evidence type="ECO:0000256" key="1">
    <source>
        <dbReference type="ARBA" id="ARBA00004202"/>
    </source>
</evidence>
<evidence type="ECO:0000259" key="10">
    <source>
        <dbReference type="PROSITE" id="PS50893"/>
    </source>
</evidence>
<dbReference type="OrthoDB" id="9806285at2"/>
<keyword evidence="8" id="KW-1278">Translocase</keyword>
<accession>A0A4R6LTT0</accession>
<dbReference type="InterPro" id="IPR013563">
    <property type="entry name" value="Oligopep_ABC_C"/>
</dbReference>
<evidence type="ECO:0000256" key="4">
    <source>
        <dbReference type="ARBA" id="ARBA00022475"/>
    </source>
</evidence>
<dbReference type="AlphaFoldDB" id="A0A4R6LTT0"/>
<sequence>MKNKDKLLEVKNLRTYFDTRRGLAKAVDGVSFDVYKGETLGIVGESGCGKSITSLSILNLVPQPKGKIYGGEILLHRDNDEVIDIAKLKRTGKKMKDIRRKDTAMIFQDPMSSLSPVYTVGSQIMEGIMLSHDVNKSEARERAIEMLRKVGISPAEQRINDYPYQLSGGMNQRAMIAVALSSNPSLLIADEPTTALDVTVEAQILELMEDLQQEYKMSIMFISHDLDVIGEISDRVVVMYTGKVVEVAEVEDLFYNPSHPYTQGLLQSIPKIGRKKELKPISGSVPQIYNLPDACHFAPRCPHKMDICTKKEPPVFDVGEGHQSKCWLYEEGGKRNEG</sequence>
<dbReference type="Pfam" id="PF00005">
    <property type="entry name" value="ABC_tran"/>
    <property type="match status" value="1"/>
</dbReference>
<dbReference type="RefSeq" id="WP_133514805.1">
    <property type="nucleotide sequence ID" value="NZ_SNWX01000008.1"/>
</dbReference>
<keyword evidence="9" id="KW-0472">Membrane</keyword>
<dbReference type="SUPFAM" id="SSF52540">
    <property type="entry name" value="P-loop containing nucleoside triphosphate hydrolases"/>
    <property type="match status" value="1"/>
</dbReference>
<keyword evidence="5" id="KW-0997">Cell inner membrane</keyword>
<evidence type="ECO:0000256" key="2">
    <source>
        <dbReference type="ARBA" id="ARBA00005417"/>
    </source>
</evidence>
<comment type="similarity">
    <text evidence="2">Belongs to the ABC transporter superfamily.</text>
</comment>
<dbReference type="PANTHER" id="PTHR43297:SF14">
    <property type="entry name" value="ATPASE AAA-TYPE CORE DOMAIN-CONTAINING PROTEIN"/>
    <property type="match status" value="1"/>
</dbReference>
<comment type="caution">
    <text evidence="11">The sequence shown here is derived from an EMBL/GenBank/DDBJ whole genome shotgun (WGS) entry which is preliminary data.</text>
</comment>
<dbReference type="Pfam" id="PF08352">
    <property type="entry name" value="oligo_HPY"/>
    <property type="match status" value="1"/>
</dbReference>
<protein>
    <submittedName>
        <fullName evidence="11">Peptide/nickel transport system ATP-binding protein/oligopeptide transport system ATP-binding protein</fullName>
    </submittedName>
</protein>